<keyword evidence="2" id="KW-1185">Reference proteome</keyword>
<dbReference type="Proteomes" id="UP001150581">
    <property type="component" value="Unassembled WGS sequence"/>
</dbReference>
<sequence length="334" mass="35557">LFGLRWFRLLYGREIAGLHSLLLLWDALLADAQGPLQLVDWVGIVMVLANRRELIASDYADCLATLLHLPPLPRPVPETLERTPVLPNTPLPAGSREEMGRGAQRLPLAALAMPDMAPVQRLALQAAYLRSRPVAESAQAVAAQYALWESESWAVVEGGHEAAEPVVAVIDSELPQPQPSASPQPKPKSPASGSRSARKTYTIGTLQQRRTAGGSGSGSGASTAYSPPAAAPSFVPSPVEGLRSPNEVMCSLGSLTAQIACLAAQCADLLALRHDGRAVRGVAAGLHTLSRVWQDEIARSPGALDVRPQALSDADLRVVLRDLDSLHAELTQRM</sequence>
<accession>A0ACC1HYY1</accession>
<name>A0ACC1HYY1_9FUNG</name>
<feature type="non-terminal residue" evidence="1">
    <location>
        <position position="1"/>
    </location>
</feature>
<proteinExistence type="predicted"/>
<organism evidence="1 2">
    <name type="scientific">Kickxella alabastrina</name>
    <dbReference type="NCBI Taxonomy" id="61397"/>
    <lineage>
        <taxon>Eukaryota</taxon>
        <taxon>Fungi</taxon>
        <taxon>Fungi incertae sedis</taxon>
        <taxon>Zoopagomycota</taxon>
        <taxon>Kickxellomycotina</taxon>
        <taxon>Kickxellomycetes</taxon>
        <taxon>Kickxellales</taxon>
        <taxon>Kickxellaceae</taxon>
        <taxon>Kickxella</taxon>
    </lineage>
</organism>
<reference evidence="1" key="1">
    <citation type="submission" date="2022-07" db="EMBL/GenBank/DDBJ databases">
        <title>Phylogenomic reconstructions and comparative analyses of Kickxellomycotina fungi.</title>
        <authorList>
            <person name="Reynolds N.K."/>
            <person name="Stajich J.E."/>
            <person name="Barry K."/>
            <person name="Grigoriev I.V."/>
            <person name="Crous P."/>
            <person name="Smith M.E."/>
        </authorList>
    </citation>
    <scope>NUCLEOTIDE SEQUENCE</scope>
    <source>
        <strain evidence="1">Benny 63K</strain>
    </source>
</reference>
<evidence type="ECO:0000313" key="2">
    <source>
        <dbReference type="Proteomes" id="UP001150581"/>
    </source>
</evidence>
<protein>
    <submittedName>
        <fullName evidence="1">TBC1 domain, member 5</fullName>
    </submittedName>
</protein>
<dbReference type="EMBL" id="JANBPG010003559">
    <property type="protein sequence ID" value="KAJ1880335.1"/>
    <property type="molecule type" value="Genomic_DNA"/>
</dbReference>
<gene>
    <name evidence="1" type="primary">TBC1D5</name>
    <name evidence="1" type="ORF">LPJ66_011519</name>
</gene>
<comment type="caution">
    <text evidence="1">The sequence shown here is derived from an EMBL/GenBank/DDBJ whole genome shotgun (WGS) entry which is preliminary data.</text>
</comment>
<evidence type="ECO:0000313" key="1">
    <source>
        <dbReference type="EMBL" id="KAJ1880335.1"/>
    </source>
</evidence>